<dbReference type="EMBL" id="CP025938">
    <property type="protein sequence ID" value="AUS05953.1"/>
    <property type="molecule type" value="Genomic_DNA"/>
</dbReference>
<name>A0A2I7SJ71_9FLAO</name>
<dbReference type="InterPro" id="IPR027417">
    <property type="entry name" value="P-loop_NTPase"/>
</dbReference>
<organism evidence="2 3">
    <name type="scientific">Pseudotamlana carrageenivorans</name>
    <dbReference type="NCBI Taxonomy" id="2069432"/>
    <lineage>
        <taxon>Bacteria</taxon>
        <taxon>Pseudomonadati</taxon>
        <taxon>Bacteroidota</taxon>
        <taxon>Flavobacteriia</taxon>
        <taxon>Flavobacteriales</taxon>
        <taxon>Flavobacteriaceae</taxon>
        <taxon>Pseudotamlana</taxon>
    </lineage>
</organism>
<dbReference type="GO" id="GO:0003724">
    <property type="term" value="F:RNA helicase activity"/>
    <property type="evidence" value="ECO:0007669"/>
    <property type="project" value="InterPro"/>
</dbReference>
<evidence type="ECO:0000313" key="2">
    <source>
        <dbReference type="EMBL" id="AUS05953.1"/>
    </source>
</evidence>
<dbReference type="Gene3D" id="3.40.50.300">
    <property type="entry name" value="P-loop containing nucleotide triphosphate hydrolases"/>
    <property type="match status" value="1"/>
</dbReference>
<accession>A0A2I7SJ71</accession>
<dbReference type="RefSeq" id="WP_102995935.1">
    <property type="nucleotide sequence ID" value="NZ_CP025938.1"/>
</dbReference>
<evidence type="ECO:0000259" key="1">
    <source>
        <dbReference type="Pfam" id="PF00910"/>
    </source>
</evidence>
<feature type="domain" description="Helicase superfamily 3 single-stranded DNA/RNA virus" evidence="1">
    <location>
        <begin position="91"/>
        <end position="167"/>
    </location>
</feature>
<dbReference type="InterPro" id="IPR000605">
    <property type="entry name" value="Helicase_SF3_ssDNA/RNA_vir"/>
</dbReference>
<dbReference type="KEGG" id="taj:C1A40_11040"/>
<dbReference type="OrthoDB" id="835620at2"/>
<evidence type="ECO:0000313" key="3">
    <source>
        <dbReference type="Proteomes" id="UP000236592"/>
    </source>
</evidence>
<gene>
    <name evidence="2" type="ORF">C1A40_11040</name>
</gene>
<dbReference type="Proteomes" id="UP000236592">
    <property type="component" value="Chromosome"/>
</dbReference>
<reference evidence="3" key="1">
    <citation type="submission" date="2018-01" db="EMBL/GenBank/DDBJ databases">
        <title>Complete genome of Tamlana sp. UJ94.</title>
        <authorList>
            <person name="Jung J."/>
            <person name="Chung D."/>
            <person name="Bae S.S."/>
            <person name="Baek K."/>
        </authorList>
    </citation>
    <scope>NUCLEOTIDE SEQUENCE [LARGE SCALE GENOMIC DNA]</scope>
    <source>
        <strain evidence="3">UJ94</strain>
    </source>
</reference>
<dbReference type="SUPFAM" id="SSF52540">
    <property type="entry name" value="P-loop containing nucleoside triphosphate hydrolases"/>
    <property type="match status" value="1"/>
</dbReference>
<dbReference type="AlphaFoldDB" id="A0A2I7SJ71"/>
<keyword evidence="3" id="KW-1185">Reference proteome</keyword>
<dbReference type="Pfam" id="PF00910">
    <property type="entry name" value="RNA_helicase"/>
    <property type="match status" value="1"/>
</dbReference>
<protein>
    <submittedName>
        <fullName evidence="2">ATPase</fullName>
    </submittedName>
</protein>
<sequence length="237" mass="27319">MNHSTTIFNSQKPHIIVEGAITYQLGELKGNQINYNFQKILIYLEAKGKLLFGKHFKIHQEDHEVLLKLISYYVHDEAFCVNLGIDIKKGILLSGPVGCGKTTLMKLLPFVAPHKRPFKCIPARNIVFSFNNIGYKTIEDYTDQDTYCFDDLGVEQKGKHYGTDCNVMGEIILSRYDLFCDSGHIPSQTSKRKIFTHITTNLNAQELEEKYGERVRSRMRSMFNLIAFDDNTRDKRK</sequence>
<dbReference type="GO" id="GO:0003723">
    <property type="term" value="F:RNA binding"/>
    <property type="evidence" value="ECO:0007669"/>
    <property type="project" value="InterPro"/>
</dbReference>
<proteinExistence type="predicted"/>